<dbReference type="OrthoDB" id="7058484at2"/>
<dbReference type="Proteomes" id="UP000198749">
    <property type="component" value="Unassembled WGS sequence"/>
</dbReference>
<name>A0A1H9K1B8_9GAMM</name>
<feature type="coiled-coil region" evidence="1">
    <location>
        <begin position="130"/>
        <end position="202"/>
    </location>
</feature>
<evidence type="ECO:0000313" key="4">
    <source>
        <dbReference type="Proteomes" id="UP000198749"/>
    </source>
</evidence>
<reference evidence="4" key="1">
    <citation type="submission" date="2016-10" db="EMBL/GenBank/DDBJ databases">
        <authorList>
            <person name="Varghese N."/>
            <person name="Submissions S."/>
        </authorList>
    </citation>
    <scope>NUCLEOTIDE SEQUENCE [LARGE SCALE GENOMIC DNA]</scope>
    <source>
        <strain evidence="4">DSM 18887</strain>
    </source>
</reference>
<accession>A0A1H9K1B8</accession>
<dbReference type="STRING" id="355243.SAMN03080615_03282"/>
<keyword evidence="4" id="KW-1185">Reference proteome</keyword>
<dbReference type="RefSeq" id="WP_091360398.1">
    <property type="nucleotide sequence ID" value="NZ_AP025284.1"/>
</dbReference>
<feature type="transmembrane region" description="Helical" evidence="2">
    <location>
        <begin position="68"/>
        <end position="88"/>
    </location>
</feature>
<keyword evidence="2" id="KW-1133">Transmembrane helix</keyword>
<dbReference type="AlphaFoldDB" id="A0A1H9K1B8"/>
<keyword evidence="2" id="KW-0472">Membrane</keyword>
<evidence type="ECO:0000256" key="2">
    <source>
        <dbReference type="SAM" id="Phobius"/>
    </source>
</evidence>
<organism evidence="3 4">
    <name type="scientific">Amphritea atlantica</name>
    <dbReference type="NCBI Taxonomy" id="355243"/>
    <lineage>
        <taxon>Bacteria</taxon>
        <taxon>Pseudomonadati</taxon>
        <taxon>Pseudomonadota</taxon>
        <taxon>Gammaproteobacteria</taxon>
        <taxon>Oceanospirillales</taxon>
        <taxon>Oceanospirillaceae</taxon>
        <taxon>Amphritea</taxon>
    </lineage>
</organism>
<gene>
    <name evidence="3" type="ORF">SAMN03080615_03282</name>
</gene>
<dbReference type="EMBL" id="FOGB01000011">
    <property type="protein sequence ID" value="SEQ92879.1"/>
    <property type="molecule type" value="Genomic_DNA"/>
</dbReference>
<keyword evidence="2" id="KW-0812">Transmembrane</keyword>
<protein>
    <submittedName>
        <fullName evidence="3">Uncharacterized protein</fullName>
    </submittedName>
</protein>
<proteinExistence type="predicted"/>
<sequence>MNSEIAVTGIATSGFAEVLQQNKTELAKIEQFRKSAISVLPRNLIFAGMTLGVFFLIGMFALQIITGVFALILSVSAAVGGFYGLRFLKAMDPVIRQKTKNFRIKKMMEEARRNATEQLDNQVLVNAQRLEQARAARDQMGSAIRKMESQIDERNQGKPIYERKKKLLAQVTEAYQQILEKLDRAAAVNRQFEQKVKEYKDMEAFAAQASQAMSFIKHTGNDQLEEMLSLEAFSQIETDFNTALVEIENSARDMAVDMAD</sequence>
<evidence type="ECO:0000256" key="1">
    <source>
        <dbReference type="SAM" id="Coils"/>
    </source>
</evidence>
<keyword evidence="1" id="KW-0175">Coiled coil</keyword>
<evidence type="ECO:0000313" key="3">
    <source>
        <dbReference type="EMBL" id="SEQ92879.1"/>
    </source>
</evidence>
<feature type="transmembrane region" description="Helical" evidence="2">
    <location>
        <begin position="43"/>
        <end position="62"/>
    </location>
</feature>